<keyword evidence="6 9" id="KW-0472">Membrane</keyword>
<dbReference type="AlphaFoldDB" id="A0A5E6MA11"/>
<reference evidence="10 11" key="1">
    <citation type="submission" date="2019-09" db="EMBL/GenBank/DDBJ databases">
        <authorList>
            <person name="Cremers G."/>
        </authorList>
    </citation>
    <scope>NUCLEOTIDE SEQUENCE [LARGE SCALE GENOMIC DNA]</scope>
    <source>
        <strain evidence="10">4A</strain>
    </source>
</reference>
<keyword evidence="7" id="KW-0813">Transport</keyword>
<keyword evidence="3" id="KW-1003">Cell membrane</keyword>
<comment type="subcellular location">
    <subcellularLocation>
        <location evidence="1">Cell membrane</location>
        <topology evidence="1">Single-pass membrane protein</topology>
    </subcellularLocation>
    <subcellularLocation>
        <location evidence="7">Cell membrane</location>
        <topology evidence="7">Single-pass type II membrane protein</topology>
    </subcellularLocation>
</comment>
<dbReference type="Pfam" id="PF02472">
    <property type="entry name" value="ExbD"/>
    <property type="match status" value="1"/>
</dbReference>
<evidence type="ECO:0000256" key="4">
    <source>
        <dbReference type="ARBA" id="ARBA00022692"/>
    </source>
</evidence>
<sequence length="166" mass="17996">MRVVLQDRHRPRLEIIPFIDVMFFLLATFMIVSLSMTKNEAISIRLPQGTTTVVQNPNDQMIVTVLANGDYSIGKDKVPADDIGKKLAALKAANPDPKVFVTGESDAPFERVIQVVDEGRRLGISRIAIQTTKPKPTGQPGTAAPAGQTAQPQQHRAGEGVNNGKK</sequence>
<feature type="compositionally biased region" description="Low complexity" evidence="8">
    <location>
        <begin position="130"/>
        <end position="154"/>
    </location>
</feature>
<evidence type="ECO:0000256" key="9">
    <source>
        <dbReference type="SAM" id="Phobius"/>
    </source>
</evidence>
<comment type="similarity">
    <text evidence="2 7">Belongs to the ExbD/TolR family.</text>
</comment>
<feature type="region of interest" description="Disordered" evidence="8">
    <location>
        <begin position="128"/>
        <end position="166"/>
    </location>
</feature>
<evidence type="ECO:0000256" key="6">
    <source>
        <dbReference type="ARBA" id="ARBA00023136"/>
    </source>
</evidence>
<dbReference type="GO" id="GO:0015031">
    <property type="term" value="P:protein transport"/>
    <property type="evidence" value="ECO:0007669"/>
    <property type="project" value="UniProtKB-KW"/>
</dbReference>
<proteinExistence type="inferred from homology"/>
<dbReference type="GO" id="GO:0022857">
    <property type="term" value="F:transmembrane transporter activity"/>
    <property type="evidence" value="ECO:0007669"/>
    <property type="project" value="InterPro"/>
</dbReference>
<feature type="transmembrane region" description="Helical" evidence="9">
    <location>
        <begin position="15"/>
        <end position="36"/>
    </location>
</feature>
<evidence type="ECO:0000256" key="8">
    <source>
        <dbReference type="SAM" id="MobiDB-lite"/>
    </source>
</evidence>
<evidence type="ECO:0000256" key="5">
    <source>
        <dbReference type="ARBA" id="ARBA00022989"/>
    </source>
</evidence>
<keyword evidence="11" id="KW-1185">Reference proteome</keyword>
<evidence type="ECO:0000313" key="10">
    <source>
        <dbReference type="EMBL" id="VVM06382.1"/>
    </source>
</evidence>
<dbReference type="InterPro" id="IPR003400">
    <property type="entry name" value="ExbD"/>
</dbReference>
<dbReference type="Gene3D" id="3.30.420.270">
    <property type="match status" value="1"/>
</dbReference>
<accession>A0A5E6MA11</accession>
<dbReference type="RefSeq" id="WP_142660022.1">
    <property type="nucleotide sequence ID" value="NZ_CABFVA020000065.1"/>
</dbReference>
<evidence type="ECO:0000313" key="11">
    <source>
        <dbReference type="Proteomes" id="UP000334923"/>
    </source>
</evidence>
<keyword evidence="4 7" id="KW-0812">Transmembrane</keyword>
<protein>
    <submittedName>
        <fullName evidence="10">Biopolymer transport protein ExbD</fullName>
    </submittedName>
</protein>
<evidence type="ECO:0000256" key="3">
    <source>
        <dbReference type="ARBA" id="ARBA00022475"/>
    </source>
</evidence>
<dbReference type="OrthoDB" id="9793581at2"/>
<evidence type="ECO:0000256" key="7">
    <source>
        <dbReference type="RuleBase" id="RU003879"/>
    </source>
</evidence>
<dbReference type="PANTHER" id="PTHR30558">
    <property type="entry name" value="EXBD MEMBRANE COMPONENT OF PMF-DRIVEN MACROMOLECULE IMPORT SYSTEM"/>
    <property type="match status" value="1"/>
</dbReference>
<keyword evidence="5 9" id="KW-1133">Transmembrane helix</keyword>
<keyword evidence="7" id="KW-0653">Protein transport</keyword>
<dbReference type="GO" id="GO:0005886">
    <property type="term" value="C:plasma membrane"/>
    <property type="evidence" value="ECO:0007669"/>
    <property type="project" value="UniProtKB-SubCell"/>
</dbReference>
<evidence type="ECO:0000256" key="1">
    <source>
        <dbReference type="ARBA" id="ARBA00004162"/>
    </source>
</evidence>
<dbReference type="Proteomes" id="UP000334923">
    <property type="component" value="Unassembled WGS sequence"/>
</dbReference>
<organism evidence="10 11">
    <name type="scientific">Methylacidimicrobium tartarophylax</name>
    <dbReference type="NCBI Taxonomy" id="1041768"/>
    <lineage>
        <taxon>Bacteria</taxon>
        <taxon>Pseudomonadati</taxon>
        <taxon>Verrucomicrobiota</taxon>
        <taxon>Methylacidimicrobium</taxon>
    </lineage>
</organism>
<gene>
    <name evidence="10" type="primary">exbD</name>
    <name evidence="10" type="ORF">MAMT_01171</name>
</gene>
<name>A0A5E6MA11_9BACT</name>
<dbReference type="EMBL" id="CABFVA020000065">
    <property type="protein sequence ID" value="VVM06382.1"/>
    <property type="molecule type" value="Genomic_DNA"/>
</dbReference>
<evidence type="ECO:0000256" key="2">
    <source>
        <dbReference type="ARBA" id="ARBA00005811"/>
    </source>
</evidence>